<comment type="similarity">
    <text evidence="4">Belongs to the WD repeat MDV1/CAF4 family.</text>
</comment>
<dbReference type="PROSITE" id="PS50294">
    <property type="entry name" value="WD_REPEATS_REGION"/>
    <property type="match status" value="1"/>
</dbReference>
<keyword evidence="9" id="KW-1185">Reference proteome</keyword>
<evidence type="ECO:0000256" key="5">
    <source>
        <dbReference type="ARBA" id="ARBA00039789"/>
    </source>
</evidence>
<dbReference type="PANTHER" id="PTHR22847:SF637">
    <property type="entry name" value="WD REPEAT DOMAIN 5B"/>
    <property type="match status" value="1"/>
</dbReference>
<accession>G9MS42</accession>
<feature type="repeat" description="WD" evidence="7">
    <location>
        <begin position="1"/>
        <end position="33"/>
    </location>
</feature>
<dbReference type="InterPro" id="IPR036322">
    <property type="entry name" value="WD40_repeat_dom_sf"/>
</dbReference>
<comment type="caution">
    <text evidence="8">The sequence shown here is derived from an EMBL/GenBank/DDBJ whole genome shotgun (WGS) entry which is preliminary data.</text>
</comment>
<protein>
    <recommendedName>
        <fullName evidence="5">Mitochondrial division protein 1</fullName>
    </recommendedName>
</protein>
<comment type="function">
    <text evidence="6">Involved in mitochondrial fission. Acts as an adapter protein required to form mitochondrial fission complexes. Formation of these complexes is required to promote constriction and fission of the mitochondrial compartment at a late step in mitochondrial division.</text>
</comment>
<evidence type="ECO:0000256" key="4">
    <source>
        <dbReference type="ARBA" id="ARBA00038415"/>
    </source>
</evidence>
<dbReference type="GO" id="GO:1990234">
    <property type="term" value="C:transferase complex"/>
    <property type="evidence" value="ECO:0007669"/>
    <property type="project" value="UniProtKB-ARBA"/>
</dbReference>
<dbReference type="PROSITE" id="PS00678">
    <property type="entry name" value="WD_REPEATS_1"/>
    <property type="match status" value="1"/>
</dbReference>
<dbReference type="InterPro" id="IPR001680">
    <property type="entry name" value="WD40_rpt"/>
</dbReference>
<dbReference type="PANTHER" id="PTHR22847">
    <property type="entry name" value="WD40 REPEAT PROTEIN"/>
    <property type="match status" value="1"/>
</dbReference>
<dbReference type="RefSeq" id="XP_013957115.1">
    <property type="nucleotide sequence ID" value="XM_014101640.1"/>
</dbReference>
<dbReference type="InParanoid" id="G9MS42"/>
<evidence type="ECO:0000256" key="2">
    <source>
        <dbReference type="ARBA" id="ARBA00022737"/>
    </source>
</evidence>
<keyword evidence="3" id="KW-0175">Coiled coil</keyword>
<dbReference type="AlphaFoldDB" id="G9MS42"/>
<dbReference type="Pfam" id="PF00400">
    <property type="entry name" value="WD40"/>
    <property type="match status" value="3"/>
</dbReference>
<dbReference type="PROSITE" id="PS50082">
    <property type="entry name" value="WD_REPEATS_2"/>
    <property type="match status" value="3"/>
</dbReference>
<dbReference type="SMART" id="SM00320">
    <property type="entry name" value="WD40"/>
    <property type="match status" value="4"/>
</dbReference>
<sequence>SVAFSHDSTLVASTYDDGTVCIWNTDNTKQRIQTCNGYIGFMSSVAFSHDLTCLASASRSGAIGIWDVMEQDQKLPLIDSATVDKHVSPVDKITFSHDASLVASTSLNDNTLMVWSATTGHCIQSLKCPGDVIENVSFSHDCSLVASVCHGSVPMEGQACIWKIDTGVCISHFPTSTEYQALRTFSHDLEFLATSTGETVDLWHVRRGISASAPLKKIWRST</sequence>
<reference evidence="8 9" key="1">
    <citation type="journal article" date="2011" name="Genome Biol.">
        <title>Comparative genome sequence analysis underscores mycoparasitism as the ancestral life style of Trichoderma.</title>
        <authorList>
            <person name="Kubicek C.P."/>
            <person name="Herrera-Estrella A."/>
            <person name="Seidl-Seiboth V."/>
            <person name="Martinez D.A."/>
            <person name="Druzhinina I.S."/>
            <person name="Thon M."/>
            <person name="Zeilinger S."/>
            <person name="Casas-Flores S."/>
            <person name="Horwitz B.A."/>
            <person name="Mukherjee P.K."/>
            <person name="Mukherjee M."/>
            <person name="Kredics L."/>
            <person name="Alcaraz L.D."/>
            <person name="Aerts A."/>
            <person name="Antal Z."/>
            <person name="Atanasova L."/>
            <person name="Cervantes-Badillo M.G."/>
            <person name="Challacombe J."/>
            <person name="Chertkov O."/>
            <person name="McCluskey K."/>
            <person name="Coulpier F."/>
            <person name="Deshpande N."/>
            <person name="von Doehren H."/>
            <person name="Ebbole D.J."/>
            <person name="Esquivel-Naranjo E.U."/>
            <person name="Fekete E."/>
            <person name="Flipphi M."/>
            <person name="Glaser F."/>
            <person name="Gomez-Rodriguez E.Y."/>
            <person name="Gruber S."/>
            <person name="Han C."/>
            <person name="Henrissat B."/>
            <person name="Hermosa R."/>
            <person name="Hernandez-Onate M."/>
            <person name="Karaffa L."/>
            <person name="Kosti I."/>
            <person name="Le Crom S."/>
            <person name="Lindquist E."/>
            <person name="Lucas S."/>
            <person name="Luebeck M."/>
            <person name="Luebeck P.S."/>
            <person name="Margeot A."/>
            <person name="Metz B."/>
            <person name="Misra M."/>
            <person name="Nevalainen H."/>
            <person name="Omann M."/>
            <person name="Packer N."/>
            <person name="Perrone G."/>
            <person name="Uresti-Rivera E.E."/>
            <person name="Salamov A."/>
            <person name="Schmoll M."/>
            <person name="Seiboth B."/>
            <person name="Shapiro H."/>
            <person name="Sukno S."/>
            <person name="Tamayo-Ramos J.A."/>
            <person name="Tisch D."/>
            <person name="Wiest A."/>
            <person name="Wilkinson H.H."/>
            <person name="Zhang M."/>
            <person name="Coutinho P.M."/>
            <person name="Kenerley C.M."/>
            <person name="Monte E."/>
            <person name="Baker S.E."/>
            <person name="Grigoriev I.V."/>
        </authorList>
    </citation>
    <scope>NUCLEOTIDE SEQUENCE [LARGE SCALE GENOMIC DNA]</scope>
    <source>
        <strain evidence="9">Gv29-8 / FGSC 10586</strain>
    </source>
</reference>
<evidence type="ECO:0000256" key="6">
    <source>
        <dbReference type="ARBA" id="ARBA00043913"/>
    </source>
</evidence>
<dbReference type="eggNOG" id="KOG0266">
    <property type="taxonomic scope" value="Eukaryota"/>
</dbReference>
<keyword evidence="1 7" id="KW-0853">WD repeat</keyword>
<dbReference type="HOGENOM" id="CLU_1247950_0_0_1"/>
<name>G9MS42_HYPVG</name>
<evidence type="ECO:0000313" key="9">
    <source>
        <dbReference type="Proteomes" id="UP000007115"/>
    </source>
</evidence>
<evidence type="ECO:0000313" key="8">
    <source>
        <dbReference type="EMBL" id="EHK22909.1"/>
    </source>
</evidence>
<dbReference type="STRING" id="413071.G9MS42"/>
<feature type="repeat" description="WD" evidence="7">
    <location>
        <begin position="35"/>
        <end position="68"/>
    </location>
</feature>
<dbReference type="InterPro" id="IPR015943">
    <property type="entry name" value="WD40/YVTN_repeat-like_dom_sf"/>
</dbReference>
<evidence type="ECO:0000256" key="3">
    <source>
        <dbReference type="ARBA" id="ARBA00023054"/>
    </source>
</evidence>
<feature type="repeat" description="WD" evidence="7">
    <location>
        <begin position="83"/>
        <end position="125"/>
    </location>
</feature>
<dbReference type="GeneID" id="25792705"/>
<dbReference type="VEuPathDB" id="FungiDB:TRIVIDRAFT_28901"/>
<feature type="non-terminal residue" evidence="8">
    <location>
        <position position="1"/>
    </location>
</feature>
<organism evidence="8 9">
    <name type="scientific">Hypocrea virens (strain Gv29-8 / FGSC 10586)</name>
    <name type="common">Gliocladium virens</name>
    <name type="synonym">Trichoderma virens</name>
    <dbReference type="NCBI Taxonomy" id="413071"/>
    <lineage>
        <taxon>Eukaryota</taxon>
        <taxon>Fungi</taxon>
        <taxon>Dikarya</taxon>
        <taxon>Ascomycota</taxon>
        <taxon>Pezizomycotina</taxon>
        <taxon>Sordariomycetes</taxon>
        <taxon>Hypocreomycetidae</taxon>
        <taxon>Hypocreales</taxon>
        <taxon>Hypocreaceae</taxon>
        <taxon>Trichoderma</taxon>
    </lineage>
</organism>
<dbReference type="SUPFAM" id="SSF50978">
    <property type="entry name" value="WD40 repeat-like"/>
    <property type="match status" value="1"/>
</dbReference>
<proteinExistence type="inferred from homology"/>
<evidence type="ECO:0000256" key="7">
    <source>
        <dbReference type="PROSITE-ProRule" id="PRU00221"/>
    </source>
</evidence>
<evidence type="ECO:0000256" key="1">
    <source>
        <dbReference type="ARBA" id="ARBA00022574"/>
    </source>
</evidence>
<gene>
    <name evidence="8" type="ORF">TRIVIDRAFT_28901</name>
</gene>
<dbReference type="EMBL" id="ABDF02000006">
    <property type="protein sequence ID" value="EHK22909.1"/>
    <property type="molecule type" value="Genomic_DNA"/>
</dbReference>
<dbReference type="Gene3D" id="2.130.10.10">
    <property type="entry name" value="YVTN repeat-like/Quinoprotein amine dehydrogenase"/>
    <property type="match status" value="2"/>
</dbReference>
<dbReference type="Proteomes" id="UP000007115">
    <property type="component" value="Unassembled WGS sequence"/>
</dbReference>
<keyword evidence="2" id="KW-0677">Repeat</keyword>
<dbReference type="InterPro" id="IPR019775">
    <property type="entry name" value="WD40_repeat_CS"/>
</dbReference>